<sequence length="178" mass="19139">MNNIPLAQQYDLRILRALRRITRAIALHSKQLAACSHITAPQLVCLHTVIANGPMTATAISREIHVSASTVVGILDRLEEKGLVRRERGREDRRTVFVSATEAGVALAAEAPSPLQKTLAEALNELPELERATITLSLERIVDLVEKRDSGAAPAADAHPAILEVPHGDMPAESGLAV</sequence>
<dbReference type="SMART" id="SM00347">
    <property type="entry name" value="HTH_MARR"/>
    <property type="match status" value="1"/>
</dbReference>
<dbReference type="InterPro" id="IPR023187">
    <property type="entry name" value="Tscrpt_reg_MarR-type_CS"/>
</dbReference>
<dbReference type="PROSITE" id="PS50995">
    <property type="entry name" value="HTH_MARR_2"/>
    <property type="match status" value="1"/>
</dbReference>
<evidence type="ECO:0000256" key="1">
    <source>
        <dbReference type="ARBA" id="ARBA00023015"/>
    </source>
</evidence>
<dbReference type="InterPro" id="IPR036390">
    <property type="entry name" value="WH_DNA-bd_sf"/>
</dbReference>
<dbReference type="SUPFAM" id="SSF46785">
    <property type="entry name" value="Winged helix' DNA-binding domain"/>
    <property type="match status" value="1"/>
</dbReference>
<keyword evidence="7" id="KW-1185">Reference proteome</keyword>
<evidence type="ECO:0000313" key="7">
    <source>
        <dbReference type="Proteomes" id="UP000318405"/>
    </source>
</evidence>
<evidence type="ECO:0000256" key="2">
    <source>
        <dbReference type="ARBA" id="ARBA00023125"/>
    </source>
</evidence>
<dbReference type="RefSeq" id="WP_143947423.1">
    <property type="nucleotide sequence ID" value="NZ_BAABMB010000002.1"/>
</dbReference>
<dbReference type="AlphaFoldDB" id="A0A556AVU5"/>
<reference evidence="6 7" key="1">
    <citation type="submission" date="2019-07" db="EMBL/GenBank/DDBJ databases">
        <title>Qingshengfaniella alkalisoli gen. nov., sp. nov., isolated from saline soil.</title>
        <authorList>
            <person name="Xu L."/>
            <person name="Huang X.-X."/>
            <person name="Sun J.-Q."/>
        </authorList>
    </citation>
    <scope>NUCLEOTIDE SEQUENCE [LARGE SCALE GENOMIC DNA]</scope>
    <source>
        <strain evidence="6 7">DSM 27279</strain>
    </source>
</reference>
<gene>
    <name evidence="6" type="ORF">FOZ76_06960</name>
</gene>
<dbReference type="Gene3D" id="1.10.10.10">
    <property type="entry name" value="Winged helix-like DNA-binding domain superfamily/Winged helix DNA-binding domain"/>
    <property type="match status" value="1"/>
</dbReference>
<comment type="caution">
    <text evidence="6">The sequence shown here is derived from an EMBL/GenBank/DDBJ whole genome shotgun (WGS) entry which is preliminary data.</text>
</comment>
<proteinExistence type="predicted"/>
<keyword evidence="3" id="KW-0804">Transcription</keyword>
<dbReference type="InterPro" id="IPR036388">
    <property type="entry name" value="WH-like_DNA-bd_sf"/>
</dbReference>
<dbReference type="PANTHER" id="PTHR42756">
    <property type="entry name" value="TRANSCRIPTIONAL REGULATOR, MARR"/>
    <property type="match status" value="1"/>
</dbReference>
<feature type="region of interest" description="Disordered" evidence="4">
    <location>
        <begin position="153"/>
        <end position="178"/>
    </location>
</feature>
<dbReference type="OrthoDB" id="6195716at2"/>
<feature type="domain" description="HTH marR-type" evidence="5">
    <location>
        <begin position="11"/>
        <end position="143"/>
    </location>
</feature>
<dbReference type="PROSITE" id="PS01117">
    <property type="entry name" value="HTH_MARR_1"/>
    <property type="match status" value="1"/>
</dbReference>
<dbReference type="Proteomes" id="UP000318405">
    <property type="component" value="Unassembled WGS sequence"/>
</dbReference>
<dbReference type="GO" id="GO:0003700">
    <property type="term" value="F:DNA-binding transcription factor activity"/>
    <property type="evidence" value="ECO:0007669"/>
    <property type="project" value="InterPro"/>
</dbReference>
<keyword evidence="2" id="KW-0238">DNA-binding</keyword>
<evidence type="ECO:0000256" key="4">
    <source>
        <dbReference type="SAM" id="MobiDB-lite"/>
    </source>
</evidence>
<dbReference type="PANTHER" id="PTHR42756:SF1">
    <property type="entry name" value="TRANSCRIPTIONAL REPRESSOR OF EMRAB OPERON"/>
    <property type="match status" value="1"/>
</dbReference>
<keyword evidence="1" id="KW-0805">Transcription regulation</keyword>
<dbReference type="EMBL" id="VLTJ01000011">
    <property type="protein sequence ID" value="TSH97056.1"/>
    <property type="molecule type" value="Genomic_DNA"/>
</dbReference>
<dbReference type="GO" id="GO:0003677">
    <property type="term" value="F:DNA binding"/>
    <property type="evidence" value="ECO:0007669"/>
    <property type="project" value="UniProtKB-KW"/>
</dbReference>
<evidence type="ECO:0000256" key="3">
    <source>
        <dbReference type="ARBA" id="ARBA00023163"/>
    </source>
</evidence>
<evidence type="ECO:0000313" key="6">
    <source>
        <dbReference type="EMBL" id="TSH97056.1"/>
    </source>
</evidence>
<dbReference type="InterPro" id="IPR000835">
    <property type="entry name" value="HTH_MarR-typ"/>
</dbReference>
<name>A0A556AVU5_9BURK</name>
<organism evidence="6 7">
    <name type="scientific">Verticiella sediminum</name>
    <dbReference type="NCBI Taxonomy" id="1247510"/>
    <lineage>
        <taxon>Bacteria</taxon>
        <taxon>Pseudomonadati</taxon>
        <taxon>Pseudomonadota</taxon>
        <taxon>Betaproteobacteria</taxon>
        <taxon>Burkholderiales</taxon>
        <taxon>Alcaligenaceae</taxon>
        <taxon>Verticiella</taxon>
    </lineage>
</organism>
<evidence type="ECO:0000259" key="5">
    <source>
        <dbReference type="PROSITE" id="PS50995"/>
    </source>
</evidence>
<accession>A0A556AVU5</accession>
<dbReference type="PRINTS" id="PR00598">
    <property type="entry name" value="HTHMARR"/>
</dbReference>
<dbReference type="Pfam" id="PF01047">
    <property type="entry name" value="MarR"/>
    <property type="match status" value="1"/>
</dbReference>
<protein>
    <submittedName>
        <fullName evidence="6">MarR family transcriptional regulator</fullName>
    </submittedName>
</protein>